<dbReference type="GO" id="GO:0030313">
    <property type="term" value="C:cell envelope"/>
    <property type="evidence" value="ECO:0007669"/>
    <property type="project" value="UniProtKB-SubCell"/>
</dbReference>
<evidence type="ECO:0000313" key="7">
    <source>
        <dbReference type="EMBL" id="CAB4611317.1"/>
    </source>
</evidence>
<dbReference type="PROSITE" id="PS51352">
    <property type="entry name" value="THIOREDOXIN_2"/>
    <property type="match status" value="1"/>
</dbReference>
<dbReference type="PROSITE" id="PS51257">
    <property type="entry name" value="PROKAR_LIPOPROTEIN"/>
    <property type="match status" value="1"/>
</dbReference>
<dbReference type="Pfam" id="PF00578">
    <property type="entry name" value="AhpC-TSA"/>
    <property type="match status" value="1"/>
</dbReference>
<accession>A0A6J6BAY8</accession>
<evidence type="ECO:0000256" key="3">
    <source>
        <dbReference type="ARBA" id="ARBA00023157"/>
    </source>
</evidence>
<dbReference type="InterPro" id="IPR013766">
    <property type="entry name" value="Thioredoxin_domain"/>
</dbReference>
<feature type="domain" description="Thioredoxin" evidence="5">
    <location>
        <begin position="57"/>
        <end position="202"/>
    </location>
</feature>
<dbReference type="GO" id="GO:0017004">
    <property type="term" value="P:cytochrome complex assembly"/>
    <property type="evidence" value="ECO:0007669"/>
    <property type="project" value="UniProtKB-KW"/>
</dbReference>
<dbReference type="InterPro" id="IPR036249">
    <property type="entry name" value="Thioredoxin-like_sf"/>
</dbReference>
<evidence type="ECO:0000256" key="2">
    <source>
        <dbReference type="ARBA" id="ARBA00022748"/>
    </source>
</evidence>
<dbReference type="EMBL" id="CAEZUW010000052">
    <property type="protein sequence ID" value="CAB4611317.1"/>
    <property type="molecule type" value="Genomic_DNA"/>
</dbReference>
<organism evidence="6">
    <name type="scientific">freshwater metagenome</name>
    <dbReference type="NCBI Taxonomy" id="449393"/>
    <lineage>
        <taxon>unclassified sequences</taxon>
        <taxon>metagenomes</taxon>
        <taxon>ecological metagenomes</taxon>
    </lineage>
</organism>
<protein>
    <submittedName>
        <fullName evidence="6">Unannotated protein</fullName>
    </submittedName>
</protein>
<comment type="subcellular location">
    <subcellularLocation>
        <location evidence="1">Cell envelope</location>
    </subcellularLocation>
</comment>
<dbReference type="GO" id="GO:0016491">
    <property type="term" value="F:oxidoreductase activity"/>
    <property type="evidence" value="ECO:0007669"/>
    <property type="project" value="InterPro"/>
</dbReference>
<dbReference type="PANTHER" id="PTHR42852">
    <property type="entry name" value="THIOL:DISULFIDE INTERCHANGE PROTEIN DSBE"/>
    <property type="match status" value="1"/>
</dbReference>
<proteinExistence type="predicted"/>
<keyword evidence="4" id="KW-0676">Redox-active center</keyword>
<name>A0A6J6BAY8_9ZZZZ</name>
<dbReference type="EMBL" id="CAEZSH010000043">
    <property type="protein sequence ID" value="CAB4536320.1"/>
    <property type="molecule type" value="Genomic_DNA"/>
</dbReference>
<evidence type="ECO:0000313" key="6">
    <source>
        <dbReference type="EMBL" id="CAB4536320.1"/>
    </source>
</evidence>
<dbReference type="InterPro" id="IPR017937">
    <property type="entry name" value="Thioredoxin_CS"/>
</dbReference>
<evidence type="ECO:0000256" key="4">
    <source>
        <dbReference type="ARBA" id="ARBA00023284"/>
    </source>
</evidence>
<evidence type="ECO:0000259" key="5">
    <source>
        <dbReference type="PROSITE" id="PS51352"/>
    </source>
</evidence>
<sequence length="206" mass="21963">MKTSATLRRVAALVALAVTAPLSLTACANDPLADQFRSGDNKNYIAGDGTVTEFQKADARRASTEWTSVTESGGILSSADLTAQGKVTVLNFWYAGCAPCRAEAKDLQSIYEEFEGQGVQMLGVNVRDTAPTILAFARNFGWTFPSVVDAQSGDVMLAYTGIVTPQAVPTTIVLDEQGRVSARILGRFEPGILKALIKTALKETVK</sequence>
<reference evidence="6" key="1">
    <citation type="submission" date="2020-05" db="EMBL/GenBank/DDBJ databases">
        <authorList>
            <person name="Chiriac C."/>
            <person name="Salcher M."/>
            <person name="Ghai R."/>
            <person name="Kavagutti S V."/>
        </authorList>
    </citation>
    <scope>NUCLEOTIDE SEQUENCE</scope>
</reference>
<keyword evidence="3" id="KW-1015">Disulfide bond</keyword>
<dbReference type="GO" id="GO:0016209">
    <property type="term" value="F:antioxidant activity"/>
    <property type="evidence" value="ECO:0007669"/>
    <property type="project" value="InterPro"/>
</dbReference>
<gene>
    <name evidence="6" type="ORF">UFOPK1410_00478</name>
    <name evidence="7" type="ORF">UFOPK1855_00433</name>
</gene>
<dbReference type="PROSITE" id="PS00194">
    <property type="entry name" value="THIOREDOXIN_1"/>
    <property type="match status" value="1"/>
</dbReference>
<dbReference type="AlphaFoldDB" id="A0A6J6BAY8"/>
<dbReference type="InterPro" id="IPR000866">
    <property type="entry name" value="AhpC/TSA"/>
</dbReference>
<keyword evidence="2" id="KW-0201">Cytochrome c-type biogenesis</keyword>
<dbReference type="InterPro" id="IPR050553">
    <property type="entry name" value="Thioredoxin_ResA/DsbE_sf"/>
</dbReference>
<evidence type="ECO:0000256" key="1">
    <source>
        <dbReference type="ARBA" id="ARBA00004196"/>
    </source>
</evidence>
<dbReference type="CDD" id="cd02966">
    <property type="entry name" value="TlpA_like_family"/>
    <property type="match status" value="1"/>
</dbReference>
<dbReference type="PANTHER" id="PTHR42852:SF6">
    <property type="entry name" value="THIOL:DISULFIDE INTERCHANGE PROTEIN DSBE"/>
    <property type="match status" value="1"/>
</dbReference>
<dbReference type="SUPFAM" id="SSF52833">
    <property type="entry name" value="Thioredoxin-like"/>
    <property type="match status" value="1"/>
</dbReference>
<dbReference type="Gene3D" id="3.40.30.10">
    <property type="entry name" value="Glutaredoxin"/>
    <property type="match status" value="1"/>
</dbReference>